<keyword evidence="2" id="KW-1185">Reference proteome</keyword>
<accession>A0A157LTH1</accession>
<sequence length="198" mass="20862">MALPGAGFPGENVPWADIPTEAAPGGPAWLQVSLAPGGALVLSGQSLPLPPARALPGLLETLPDLSTLFLLPDQLLLSHQAGDCHVLVRVRASGAGSELGESRLCPGAPVGSLDLGEPARRWQAYAEDGVSLSLWTLPLEIEAAGRWLDERLQALGWQRLDAGAGTGRWQRNTQHLEAFLTSLAQESGMLLLKQGVDD</sequence>
<dbReference type="STRING" id="123899.SAMEA3906487_03968"/>
<dbReference type="RefSeq" id="WP_063492467.1">
    <property type="nucleotide sequence ID" value="NZ_CP016340.1"/>
</dbReference>
<dbReference type="Proteomes" id="UP000076825">
    <property type="component" value="Chromosome 1"/>
</dbReference>
<dbReference type="AlphaFoldDB" id="A0A157LTH1"/>
<protein>
    <submittedName>
        <fullName evidence="1">Pilus assembly protein</fullName>
    </submittedName>
</protein>
<dbReference type="PATRIC" id="fig|123899.6.peg.3965"/>
<evidence type="ECO:0000313" key="2">
    <source>
        <dbReference type="Proteomes" id="UP000076825"/>
    </source>
</evidence>
<proteinExistence type="predicted"/>
<organism evidence="1 2">
    <name type="scientific">Bordetella trematum</name>
    <dbReference type="NCBI Taxonomy" id="123899"/>
    <lineage>
        <taxon>Bacteria</taxon>
        <taxon>Pseudomonadati</taxon>
        <taxon>Pseudomonadota</taxon>
        <taxon>Betaproteobacteria</taxon>
        <taxon>Burkholderiales</taxon>
        <taxon>Alcaligenaceae</taxon>
        <taxon>Bordetella</taxon>
    </lineage>
</organism>
<dbReference type="KEGG" id="btrm:SAMEA390648703968"/>
<reference evidence="1 2" key="1">
    <citation type="submission" date="2016-04" db="EMBL/GenBank/DDBJ databases">
        <authorList>
            <consortium name="Pathogen Informatics"/>
        </authorList>
    </citation>
    <scope>NUCLEOTIDE SEQUENCE [LARGE SCALE GENOMIC DNA]</scope>
    <source>
        <strain evidence="1 2">H044680328</strain>
    </source>
</reference>
<dbReference type="EMBL" id="LT546645">
    <property type="protein sequence ID" value="SAI74040.1"/>
    <property type="molecule type" value="Genomic_DNA"/>
</dbReference>
<gene>
    <name evidence="1" type="ORF">SAMEA3906487_03968</name>
</gene>
<evidence type="ECO:0000313" key="1">
    <source>
        <dbReference type="EMBL" id="SAI74040.1"/>
    </source>
</evidence>
<name>A0A157LTH1_9BORD</name>